<accession>A0A7S8C4I4</accession>
<organism evidence="9 10">
    <name type="scientific">Kaustia mangrovi</name>
    <dbReference type="NCBI Taxonomy" id="2593653"/>
    <lineage>
        <taxon>Bacteria</taxon>
        <taxon>Pseudomonadati</taxon>
        <taxon>Pseudomonadota</taxon>
        <taxon>Alphaproteobacteria</taxon>
        <taxon>Hyphomicrobiales</taxon>
        <taxon>Parvibaculaceae</taxon>
        <taxon>Kaustia</taxon>
    </lineage>
</organism>
<dbReference type="PANTHER" id="PTHR21152">
    <property type="entry name" value="AMINOTRANSFERASE CLASS V"/>
    <property type="match status" value="1"/>
</dbReference>
<dbReference type="PROSITE" id="PS00595">
    <property type="entry name" value="AA_TRANSFER_CLASS_5"/>
    <property type="match status" value="1"/>
</dbReference>
<dbReference type="EMBL" id="CP058214">
    <property type="protein sequence ID" value="QPC43177.1"/>
    <property type="molecule type" value="Genomic_DNA"/>
</dbReference>
<keyword evidence="9" id="KW-0808">Transferase</keyword>
<feature type="binding site" evidence="4">
    <location>
        <position position="343"/>
    </location>
    <ligand>
        <name>substrate</name>
    </ligand>
</feature>
<evidence type="ECO:0000256" key="5">
    <source>
        <dbReference type="PIRSR" id="PIRSR000524-50"/>
    </source>
</evidence>
<evidence type="ECO:0000256" key="2">
    <source>
        <dbReference type="ARBA" id="ARBA00009236"/>
    </source>
</evidence>
<dbReference type="InterPro" id="IPR015422">
    <property type="entry name" value="PyrdxlP-dep_Trfase_small"/>
</dbReference>
<dbReference type="InterPro" id="IPR015424">
    <property type="entry name" value="PyrdxlP-dep_Trfase"/>
</dbReference>
<dbReference type="KEGG" id="kmn:HW532_11035"/>
<keyword evidence="9" id="KW-0032">Aminotransferase</keyword>
<dbReference type="PANTHER" id="PTHR21152:SF40">
    <property type="entry name" value="ALANINE--GLYOXYLATE AMINOTRANSFERASE"/>
    <property type="match status" value="1"/>
</dbReference>
<evidence type="ECO:0000313" key="9">
    <source>
        <dbReference type="EMBL" id="QPC43177.1"/>
    </source>
</evidence>
<keyword evidence="10" id="KW-1185">Reference proteome</keyword>
<dbReference type="GO" id="GO:0008453">
    <property type="term" value="F:alanine-glyoxylate transaminase activity"/>
    <property type="evidence" value="ECO:0007669"/>
    <property type="project" value="TreeGrafter"/>
</dbReference>
<evidence type="ECO:0000256" key="1">
    <source>
        <dbReference type="ARBA" id="ARBA00001933"/>
    </source>
</evidence>
<keyword evidence="3 5" id="KW-0663">Pyridoxal phosphate</keyword>
<dbReference type="SUPFAM" id="SSF53383">
    <property type="entry name" value="PLP-dependent transferases"/>
    <property type="match status" value="1"/>
</dbReference>
<dbReference type="FunFam" id="3.40.640.10:FF:000054">
    <property type="entry name" value="Serine--glyoxylate aminotransferase"/>
    <property type="match status" value="1"/>
</dbReference>
<dbReference type="RefSeq" id="WP_213160538.1">
    <property type="nucleotide sequence ID" value="NZ_CP058214.1"/>
</dbReference>
<name>A0A7S8C4I4_9HYPH</name>
<dbReference type="InterPro" id="IPR020578">
    <property type="entry name" value="Aminotrans_V_PyrdxlP_BS"/>
</dbReference>
<evidence type="ECO:0000256" key="7">
    <source>
        <dbReference type="RuleBase" id="RU004504"/>
    </source>
</evidence>
<reference evidence="9 10" key="1">
    <citation type="submission" date="2020-06" db="EMBL/GenBank/DDBJ databases">
        <title>Genome sequence of 2 isolates from Red Sea Mangroves.</title>
        <authorList>
            <person name="Sefrji F."/>
            <person name="Michoud G."/>
            <person name="Merlino G."/>
            <person name="Daffonchio D."/>
        </authorList>
    </citation>
    <scope>NUCLEOTIDE SEQUENCE [LARGE SCALE GENOMIC DNA]</scope>
    <source>
        <strain evidence="9 10">R1DC25</strain>
    </source>
</reference>
<evidence type="ECO:0000256" key="6">
    <source>
        <dbReference type="RuleBase" id="RU004075"/>
    </source>
</evidence>
<feature type="domain" description="Aminotransferase class V" evidence="8">
    <location>
        <begin position="68"/>
        <end position="288"/>
    </location>
</feature>
<dbReference type="Pfam" id="PF00266">
    <property type="entry name" value="Aminotran_5"/>
    <property type="match status" value="1"/>
</dbReference>
<dbReference type="GO" id="GO:0004760">
    <property type="term" value="F:L-serine-pyruvate transaminase activity"/>
    <property type="evidence" value="ECO:0007669"/>
    <property type="project" value="TreeGrafter"/>
</dbReference>
<dbReference type="InterPro" id="IPR000192">
    <property type="entry name" value="Aminotrans_V_dom"/>
</dbReference>
<evidence type="ECO:0000313" key="10">
    <source>
        <dbReference type="Proteomes" id="UP000593594"/>
    </source>
</evidence>
<dbReference type="AlphaFoldDB" id="A0A7S8C4I4"/>
<dbReference type="Proteomes" id="UP000593594">
    <property type="component" value="Chromosome"/>
</dbReference>
<proteinExistence type="inferred from homology"/>
<dbReference type="Gene3D" id="3.40.640.10">
    <property type="entry name" value="Type I PLP-dependent aspartate aminotransferase-like (Major domain)"/>
    <property type="match status" value="1"/>
</dbReference>
<dbReference type="InterPro" id="IPR015421">
    <property type="entry name" value="PyrdxlP-dep_Trfase_major"/>
</dbReference>
<evidence type="ECO:0000259" key="8">
    <source>
        <dbReference type="Pfam" id="PF00266"/>
    </source>
</evidence>
<dbReference type="GO" id="GO:0019265">
    <property type="term" value="P:glycine biosynthetic process, by transamination of glyoxylate"/>
    <property type="evidence" value="ECO:0007669"/>
    <property type="project" value="TreeGrafter"/>
</dbReference>
<dbReference type="InterPro" id="IPR024169">
    <property type="entry name" value="SP_NH2Trfase/AEP_transaminase"/>
</dbReference>
<comment type="cofactor">
    <cofactor evidence="1 5 7">
        <name>pyridoxal 5'-phosphate</name>
        <dbReference type="ChEBI" id="CHEBI:597326"/>
    </cofactor>
</comment>
<dbReference type="PIRSF" id="PIRSF000524">
    <property type="entry name" value="SPT"/>
    <property type="match status" value="1"/>
</dbReference>
<sequence>MVRAGREFLHTPGPTPIPDRVLNAMHRQALDLSDPRLEEISYSCMADLKEVFRTRAHVFLYACNGHGGWEAALANICAPGDTVLVPETGQFSNGWARLARHLDLEPVVVPGDWRHAIDPQSVEDSLRKDADHRIKAVLAVQTDTATGITSDIAAIREAMDAARHPALLAVDTIASLGTTPFDMDGWGVDVAIAASQKALMCPPGLAFVAANERALLTARDTPRARSYWDWDMRLDGEFYQNFAGTAPEHHIFALREALNMIAEQGLDAVFRRHERLARATHRAVEAWSEGGALSFNAVIADERARSVTTILCDEGRALRTHARERLGVALGGGLGKLEGKAFRIGHMGDVNEPMILGCLSTVELAMTEIGIPHGSGVRAAIDALAQDRAVAQGEDRDHAEPVPQD</sequence>
<comment type="similarity">
    <text evidence="2 6">Belongs to the class-V pyridoxal-phosphate-dependent aminotransferase family.</text>
</comment>
<gene>
    <name evidence="9" type="ORF">HW532_11035</name>
</gene>
<dbReference type="Gene3D" id="3.90.1150.10">
    <property type="entry name" value="Aspartate Aminotransferase, domain 1"/>
    <property type="match status" value="1"/>
</dbReference>
<feature type="modified residue" description="N6-(pyridoxal phosphate)lysine" evidence="5">
    <location>
        <position position="197"/>
    </location>
</feature>
<evidence type="ECO:0000256" key="3">
    <source>
        <dbReference type="ARBA" id="ARBA00022898"/>
    </source>
</evidence>
<evidence type="ECO:0000256" key="4">
    <source>
        <dbReference type="PIRSR" id="PIRSR000524-1"/>
    </source>
</evidence>
<protein>
    <submittedName>
        <fullName evidence="9">Aminotransferase class V-fold PLP-dependent enzyme</fullName>
    </submittedName>
</protein>